<reference evidence="2" key="2">
    <citation type="submission" date="2015-01" db="EMBL/GenBank/DDBJ databases">
        <title>Evolutionary Origins and Diversification of the Mycorrhizal Mutualists.</title>
        <authorList>
            <consortium name="DOE Joint Genome Institute"/>
            <consortium name="Mycorrhizal Genomics Consortium"/>
            <person name="Kohler A."/>
            <person name="Kuo A."/>
            <person name="Nagy L.G."/>
            <person name="Floudas D."/>
            <person name="Copeland A."/>
            <person name="Barry K.W."/>
            <person name="Cichocki N."/>
            <person name="Veneault-Fourrey C."/>
            <person name="LaButti K."/>
            <person name="Lindquist E.A."/>
            <person name="Lipzen A."/>
            <person name="Lundell T."/>
            <person name="Morin E."/>
            <person name="Murat C."/>
            <person name="Riley R."/>
            <person name="Ohm R."/>
            <person name="Sun H."/>
            <person name="Tunlid A."/>
            <person name="Henrissat B."/>
            <person name="Grigoriev I.V."/>
            <person name="Hibbett D.S."/>
            <person name="Martin F."/>
        </authorList>
    </citation>
    <scope>NUCLEOTIDE SEQUENCE [LARGE SCALE GENOMIC DNA]</scope>
    <source>
        <strain evidence="2">h7</strain>
    </source>
</reference>
<dbReference type="AlphaFoldDB" id="A0A0C2YHD9"/>
<keyword evidence="2" id="KW-1185">Reference proteome</keyword>
<accession>A0A0C2YHD9</accession>
<gene>
    <name evidence="1" type="ORF">M413DRAFT_438282</name>
</gene>
<dbReference type="EMBL" id="KN831768">
    <property type="protein sequence ID" value="KIM49123.1"/>
    <property type="molecule type" value="Genomic_DNA"/>
</dbReference>
<organism evidence="1 2">
    <name type="scientific">Hebeloma cylindrosporum</name>
    <dbReference type="NCBI Taxonomy" id="76867"/>
    <lineage>
        <taxon>Eukaryota</taxon>
        <taxon>Fungi</taxon>
        <taxon>Dikarya</taxon>
        <taxon>Basidiomycota</taxon>
        <taxon>Agaricomycotina</taxon>
        <taxon>Agaricomycetes</taxon>
        <taxon>Agaricomycetidae</taxon>
        <taxon>Agaricales</taxon>
        <taxon>Agaricineae</taxon>
        <taxon>Hymenogastraceae</taxon>
        <taxon>Hebeloma</taxon>
    </lineage>
</organism>
<dbReference type="Proteomes" id="UP000053424">
    <property type="component" value="Unassembled WGS sequence"/>
</dbReference>
<name>A0A0C2YHD9_HEBCY</name>
<evidence type="ECO:0000313" key="2">
    <source>
        <dbReference type="Proteomes" id="UP000053424"/>
    </source>
</evidence>
<dbReference type="HOGENOM" id="CLU_2776184_0_0_1"/>
<evidence type="ECO:0000313" key="1">
    <source>
        <dbReference type="EMBL" id="KIM49123.1"/>
    </source>
</evidence>
<protein>
    <submittedName>
        <fullName evidence="1">Uncharacterized protein</fullName>
    </submittedName>
</protein>
<proteinExistence type="predicted"/>
<sequence length="69" mass="7233">MGVAFAGCAGRGFKSSNLGKIRIESPLLGRLLEMEFKPARVGSKITVKDPAVPSPKASISLHPLGINSQ</sequence>
<reference evidence="1 2" key="1">
    <citation type="submission" date="2014-04" db="EMBL/GenBank/DDBJ databases">
        <authorList>
            <consortium name="DOE Joint Genome Institute"/>
            <person name="Kuo A."/>
            <person name="Gay G."/>
            <person name="Dore J."/>
            <person name="Kohler A."/>
            <person name="Nagy L.G."/>
            <person name="Floudas D."/>
            <person name="Copeland A."/>
            <person name="Barry K.W."/>
            <person name="Cichocki N."/>
            <person name="Veneault-Fourrey C."/>
            <person name="LaButti K."/>
            <person name="Lindquist E.A."/>
            <person name="Lipzen A."/>
            <person name="Lundell T."/>
            <person name="Morin E."/>
            <person name="Murat C."/>
            <person name="Sun H."/>
            <person name="Tunlid A."/>
            <person name="Henrissat B."/>
            <person name="Grigoriev I.V."/>
            <person name="Hibbett D.S."/>
            <person name="Martin F."/>
            <person name="Nordberg H.P."/>
            <person name="Cantor M.N."/>
            <person name="Hua S.X."/>
        </authorList>
    </citation>
    <scope>NUCLEOTIDE SEQUENCE [LARGE SCALE GENOMIC DNA]</scope>
    <source>
        <strain evidence="2">h7</strain>
    </source>
</reference>